<sequence length="316" mass="34453">MSDIREILNRLNSGEITAADVPDEMILQVAAEVLFVEAEGQDEILTRLSPLQRDVLGLQAMLMEGDLASAVVLSEELLARSRSKEERDHECEVRVRMERALLAVDGPETSGLELKWCTDRLKAIAPGSALHGISLLNQSAWHANNGEVMMALAVHADITRNSGHPPEIRGLSRLEVGRILTALDDLDPAMRHLWTAKAVFADAGMVAESVVASLEWLDLALEEVVEDAPSMLDRIQNAAPRAVPGSSWIPANRSDVVDVVEHILPILLTDVGGMERNDLGLIIDASQILEESSWSEAISEKSDSIQDARLLEALQS</sequence>
<name>A0A075HXI0_9EURY</name>
<accession>A0A075HXI0</accession>
<organism evidence="1">
    <name type="scientific">uncultured marine group II/III euryarchaeote KM3_98_B01</name>
    <dbReference type="NCBI Taxonomy" id="1456546"/>
    <lineage>
        <taxon>Archaea</taxon>
        <taxon>Methanobacteriati</taxon>
        <taxon>Methanobacteriota</taxon>
        <taxon>environmental samples</taxon>
    </lineage>
</organism>
<reference evidence="1" key="1">
    <citation type="journal article" date="2014" name="Genome Biol. Evol.">
        <title>Pangenome evidence for extensive interdomain horizontal transfer affecting lineage core and shell genes in uncultured planktonic thaumarchaeota and euryarchaeota.</title>
        <authorList>
            <person name="Deschamps P."/>
            <person name="Zivanovic Y."/>
            <person name="Moreira D."/>
            <person name="Rodriguez-Valera F."/>
            <person name="Lopez-Garcia P."/>
        </authorList>
    </citation>
    <scope>NUCLEOTIDE SEQUENCE</scope>
</reference>
<dbReference type="EMBL" id="KF901181">
    <property type="protein sequence ID" value="AIF21041.1"/>
    <property type="molecule type" value="Genomic_DNA"/>
</dbReference>
<protein>
    <submittedName>
        <fullName evidence="1">Uncharacterized protein</fullName>
    </submittedName>
</protein>
<evidence type="ECO:0000313" key="1">
    <source>
        <dbReference type="EMBL" id="AIF21041.1"/>
    </source>
</evidence>
<proteinExistence type="predicted"/>
<dbReference type="AlphaFoldDB" id="A0A075HXI0"/>